<reference evidence="2" key="2">
    <citation type="submission" date="2020-05" db="UniProtKB">
        <authorList>
            <consortium name="EnsemblMetazoa"/>
        </authorList>
    </citation>
    <scope>IDENTIFICATION</scope>
    <source>
        <strain evidence="2">LVP_AGWG</strain>
    </source>
</reference>
<dbReference type="EnsemblMetazoa" id="AAEL002094-RA">
    <property type="protein sequence ID" value="AAEL002094-PA"/>
    <property type="gene ID" value="AAEL002094"/>
</dbReference>
<dbReference type="InterPro" id="IPR036236">
    <property type="entry name" value="Znf_C2H2_sf"/>
</dbReference>
<feature type="region of interest" description="Disordered" evidence="1">
    <location>
        <begin position="476"/>
        <end position="512"/>
    </location>
</feature>
<feature type="compositionally biased region" description="Polar residues" evidence="1">
    <location>
        <begin position="42"/>
        <end position="65"/>
    </location>
</feature>
<proteinExistence type="predicted"/>
<dbReference type="PANTHER" id="PTHR21190">
    <property type="entry name" value="GH10077P"/>
    <property type="match status" value="1"/>
</dbReference>
<evidence type="ECO:0000313" key="3">
    <source>
        <dbReference type="Proteomes" id="UP000008820"/>
    </source>
</evidence>
<feature type="compositionally biased region" description="Basic and acidic residues" evidence="1">
    <location>
        <begin position="232"/>
        <end position="245"/>
    </location>
</feature>
<evidence type="ECO:0000313" key="2">
    <source>
        <dbReference type="EnsemblMetazoa" id="AAEL002094-PA"/>
    </source>
</evidence>
<feature type="compositionally biased region" description="Basic and acidic residues" evidence="1">
    <location>
        <begin position="200"/>
        <end position="217"/>
    </location>
</feature>
<feature type="compositionally biased region" description="Polar residues" evidence="1">
    <location>
        <begin position="218"/>
        <end position="231"/>
    </location>
</feature>
<dbReference type="InParanoid" id="A0A1S4F0P7"/>
<feature type="compositionally biased region" description="Basic and acidic residues" evidence="1">
    <location>
        <begin position="640"/>
        <end position="670"/>
    </location>
</feature>
<dbReference type="OrthoDB" id="10020956at2759"/>
<dbReference type="PROSITE" id="PS00028">
    <property type="entry name" value="ZINC_FINGER_C2H2_1"/>
    <property type="match status" value="7"/>
</dbReference>
<name>A0A1S4F0P7_AEDAE</name>
<dbReference type="PROSITE" id="PS50157">
    <property type="entry name" value="ZINC_FINGER_C2H2_2"/>
    <property type="match status" value="1"/>
</dbReference>
<feature type="compositionally biased region" description="Acidic residues" evidence="1">
    <location>
        <begin position="671"/>
        <end position="688"/>
    </location>
</feature>
<feature type="region of interest" description="Disordered" evidence="1">
    <location>
        <begin position="200"/>
        <end position="258"/>
    </location>
</feature>
<dbReference type="Gene3D" id="3.30.160.60">
    <property type="entry name" value="Classic Zinc Finger"/>
    <property type="match status" value="2"/>
</dbReference>
<feature type="region of interest" description="Disordered" evidence="1">
    <location>
        <begin position="414"/>
        <end position="452"/>
    </location>
</feature>
<dbReference type="SMART" id="SM00355">
    <property type="entry name" value="ZnF_C2H2"/>
    <property type="match status" value="9"/>
</dbReference>
<dbReference type="PANTHER" id="PTHR21190:SF1">
    <property type="entry name" value="GH10077P"/>
    <property type="match status" value="1"/>
</dbReference>
<gene>
    <name evidence="2" type="primary">5573579</name>
</gene>
<dbReference type="InterPro" id="IPR013087">
    <property type="entry name" value="Znf_C2H2_type"/>
</dbReference>
<feature type="compositionally biased region" description="Polar residues" evidence="1">
    <location>
        <begin position="1117"/>
        <end position="1163"/>
    </location>
</feature>
<feature type="region of interest" description="Disordered" evidence="1">
    <location>
        <begin position="1"/>
        <end position="97"/>
    </location>
</feature>
<feature type="compositionally biased region" description="Polar residues" evidence="1">
    <location>
        <begin position="1171"/>
        <end position="1180"/>
    </location>
</feature>
<keyword evidence="3" id="KW-1185">Reference proteome</keyword>
<feature type="compositionally biased region" description="Polar residues" evidence="1">
    <location>
        <begin position="427"/>
        <end position="445"/>
    </location>
</feature>
<organism evidence="2 3">
    <name type="scientific">Aedes aegypti</name>
    <name type="common">Yellowfever mosquito</name>
    <name type="synonym">Culex aegypti</name>
    <dbReference type="NCBI Taxonomy" id="7159"/>
    <lineage>
        <taxon>Eukaryota</taxon>
        <taxon>Metazoa</taxon>
        <taxon>Ecdysozoa</taxon>
        <taxon>Arthropoda</taxon>
        <taxon>Hexapoda</taxon>
        <taxon>Insecta</taxon>
        <taxon>Pterygota</taxon>
        <taxon>Neoptera</taxon>
        <taxon>Endopterygota</taxon>
        <taxon>Diptera</taxon>
        <taxon>Nematocera</taxon>
        <taxon>Culicoidea</taxon>
        <taxon>Culicidae</taxon>
        <taxon>Culicinae</taxon>
        <taxon>Aedini</taxon>
        <taxon>Aedes</taxon>
        <taxon>Stegomyia</taxon>
    </lineage>
</organism>
<dbReference type="SUPFAM" id="SSF57667">
    <property type="entry name" value="beta-beta-alpha zinc fingers"/>
    <property type="match status" value="1"/>
</dbReference>
<reference evidence="2 3" key="1">
    <citation type="submission" date="2017-06" db="EMBL/GenBank/DDBJ databases">
        <title>Aedes aegypti genome working group (AGWG) sequencing and assembly.</title>
        <authorList>
            <consortium name="Aedes aegypti Genome Working Group (AGWG)"/>
            <person name="Matthews B.J."/>
        </authorList>
    </citation>
    <scope>NUCLEOTIDE SEQUENCE [LARGE SCALE GENOMIC DNA]</scope>
    <source>
        <strain evidence="2 3">LVP_AGWG</strain>
    </source>
</reference>
<sequence length="1263" mass="139817">MAASVYATPPPDFSGEEAAMSDTSNSSQTNSSNNSTMKATKRSLSSAFLNSPQTINTATQLSSDSIPDLSKKRRKQPMPSRISANGTEENVTLAEGNPEVVDDSEEAEANAIESIANAFAEQQSNFQKIFLSNLSQLQKQHLLRQQLEDHVEESANEEPVHNGSNPIISLKSRESLFDLPIIAKDSDDVKDVCQTICDDKPDEHCKDQNENESKNHSFDNGSTNNNDTSMQSEDKHDVEPDDSSKITDNVQNGDRVRDVSEFNLKSELLQDPEWDGEIRSTSTANLSKPEDWLSLPGLPFPFSPEAAAALSASGYMPQLPLLGMPSASSFGSSNDSNRPNVPPLRIFNPEAFCGLCNKEFCNKYFLKTHKANKHGIYEPQSGNSDSLPNVGPFNPLHQLSQVFQLQQQQQQQQQQQALQEQQDKAMLSQTINSEGPTSQQSQMRPTVSPKLPMNSIQPTVFCDICFKKFSSLSAMRKHRSKAHDPAGNNQQQQQHHGSDTGSKPPSPTSNAERLNFNSMQFRFPEGFREDYSIEQEDASFTPQPRKLSPLSIQAAREANFSVDKLKRLGVVNPEAFCEICCKEYCNKYFLRTHKLKRHGIFLPPDEVKEERSPWSFVQTSPLNLIVSGAENLGHPPPLKKLNDREESEQLMKSTALKEELLKNTDTKAEEDAQGEDVDDKDGPVDQDGEPISVDLQKLQSMIMQLSDLNNQRKMSCGICGKEVDNQYLLHTHMIQEHNNMNENNNGLKSPATATPMPASPNDFEVCKQCDKEFSNAFMLKQHLMEVHGSQNVSPKREGFITPDRPTATSSMGMPTGPNYGERKPTFSMTPTSSYCEICNKELCNKYFMKTHMQRMHGIEIENGAQIGGVVCNICNKELCSKYFLRVHKHNTHGIVEEGAPLPQPRNNGESAENSEPPFPVDSVLKPGEITDVSNRYYSHFTEVCPLCSRRFRSAKWLRAHLLSDHGKMGVDKLREIEHKLGSGSKSSSPSLKIPNGGMNVSTSEPKFNPKIAFGFNSPDAKFLMKNPFSGLFGADPSNSNLGPKGYQCSYCPFATPLLPLLFIHERTHTSLSIVQQQLLQEEEKHQMQLPPLHLSAIKSESAVSLAKEKESFMLPTSVPTSETPSLTPASTPVPSMSQEAMTIPTSSVLQQDTPMQQSPSRKSPNARESPKSTSPRSEQNGILSEMANLTQRPAVYALPQQAGPLLMQSFLIEESSSAASSKDGAEEQGTSLAANRFVPAVVFLPVKERILSPMTISFTLSPA</sequence>
<feature type="region of interest" description="Disordered" evidence="1">
    <location>
        <begin position="627"/>
        <end position="690"/>
    </location>
</feature>
<evidence type="ECO:0000256" key="1">
    <source>
        <dbReference type="SAM" id="MobiDB-lite"/>
    </source>
</evidence>
<feature type="compositionally biased region" description="Polar residues" evidence="1">
    <location>
        <begin position="904"/>
        <end position="913"/>
    </location>
</feature>
<feature type="region of interest" description="Disordered" evidence="1">
    <location>
        <begin position="895"/>
        <end position="924"/>
    </location>
</feature>
<dbReference type="Pfam" id="PF00096">
    <property type="entry name" value="zf-C2H2"/>
    <property type="match status" value="2"/>
</dbReference>
<dbReference type="AlphaFoldDB" id="A0A1S4F0P7"/>
<dbReference type="Proteomes" id="UP000008820">
    <property type="component" value="Chromosome 3"/>
</dbReference>
<feature type="compositionally biased region" description="Polar residues" evidence="1">
    <location>
        <begin position="499"/>
        <end position="512"/>
    </location>
</feature>
<feature type="region of interest" description="Disordered" evidence="1">
    <location>
        <begin position="1114"/>
        <end position="1180"/>
    </location>
</feature>
<accession>A0A1S4F0P7</accession>
<dbReference type="VEuPathDB" id="VectorBase:AAEL002094"/>
<feature type="compositionally biased region" description="Low complexity" evidence="1">
    <location>
        <begin position="21"/>
        <end position="36"/>
    </location>
</feature>
<protein>
    <submittedName>
        <fullName evidence="2">Uncharacterized protein</fullName>
    </submittedName>
</protein>